<dbReference type="RefSeq" id="WP_067360733.1">
    <property type="nucleotide sequence ID" value="NZ_BAAAFS010000001.1"/>
</dbReference>
<evidence type="ECO:0000256" key="2">
    <source>
        <dbReference type="ARBA" id="ARBA00006156"/>
    </source>
</evidence>
<comment type="similarity">
    <text evidence="2">Belongs to the FliQ/MopD/SpaQ family.</text>
</comment>
<dbReference type="GO" id="GO:0009306">
    <property type="term" value="P:protein secretion"/>
    <property type="evidence" value="ECO:0007669"/>
    <property type="project" value="InterPro"/>
</dbReference>
<dbReference type="PANTHER" id="PTHR34040:SF7">
    <property type="entry name" value="SURFACE PRESENTATION OF ANTIGENS PROTEIN SPAQ"/>
    <property type="match status" value="1"/>
</dbReference>
<keyword evidence="7 8" id="KW-0472">Membrane</keyword>
<name>A0A5M9RB20_9GAMM</name>
<dbReference type="PRINTS" id="PR00952">
    <property type="entry name" value="TYPE3IMQPROT"/>
</dbReference>
<evidence type="ECO:0000256" key="5">
    <source>
        <dbReference type="ARBA" id="ARBA00022989"/>
    </source>
</evidence>
<sequence length="84" mass="9405">MMDPQLLFYAGKMLWLIFILSLPTILAATIVGVLVAIVQAITQIQEQTLGFLCKLTAVIITLFMTLSWSGQQLLIFFNQIFALL</sequence>
<dbReference type="PANTHER" id="PTHR34040">
    <property type="entry name" value="FLAGELLAR BIOSYNTHETIC PROTEIN FLIQ"/>
    <property type="match status" value="1"/>
</dbReference>
<accession>A0A5M9RB20</accession>
<dbReference type="AlphaFoldDB" id="A0A5M9RB20"/>
<dbReference type="Proteomes" id="UP000322181">
    <property type="component" value="Unassembled WGS sequence"/>
</dbReference>
<keyword evidence="5 8" id="KW-1133">Transmembrane helix</keyword>
<dbReference type="GO" id="GO:0005886">
    <property type="term" value="C:plasma membrane"/>
    <property type="evidence" value="ECO:0007669"/>
    <property type="project" value="UniProtKB-SubCell"/>
</dbReference>
<evidence type="ECO:0000256" key="4">
    <source>
        <dbReference type="ARBA" id="ARBA00022692"/>
    </source>
</evidence>
<feature type="transmembrane region" description="Helical" evidence="8">
    <location>
        <begin position="13"/>
        <end position="37"/>
    </location>
</feature>
<evidence type="ECO:0000313" key="9">
    <source>
        <dbReference type="EMBL" id="KAA8717821.1"/>
    </source>
</evidence>
<keyword evidence="4 8" id="KW-0812">Transmembrane</keyword>
<feature type="transmembrane region" description="Helical" evidence="8">
    <location>
        <begin position="49"/>
        <end position="68"/>
    </location>
</feature>
<dbReference type="InterPro" id="IPR002191">
    <property type="entry name" value="Bac_export_3"/>
</dbReference>
<organism evidence="9 10">
    <name type="scientific">Morganella psychrotolerans</name>
    <dbReference type="NCBI Taxonomy" id="368603"/>
    <lineage>
        <taxon>Bacteria</taxon>
        <taxon>Pseudomonadati</taxon>
        <taxon>Pseudomonadota</taxon>
        <taxon>Gammaproteobacteria</taxon>
        <taxon>Enterobacterales</taxon>
        <taxon>Morganellaceae</taxon>
        <taxon>Morganella</taxon>
    </lineage>
</organism>
<evidence type="ECO:0000256" key="1">
    <source>
        <dbReference type="ARBA" id="ARBA00004651"/>
    </source>
</evidence>
<keyword evidence="6" id="KW-0843">Virulence</keyword>
<evidence type="ECO:0000256" key="3">
    <source>
        <dbReference type="ARBA" id="ARBA00022475"/>
    </source>
</evidence>
<reference evidence="9 10" key="1">
    <citation type="submission" date="2019-09" db="EMBL/GenBank/DDBJ databases">
        <title>Draft genome sequence of various Type strains from the CCUG.</title>
        <authorList>
            <person name="Pineiro-Iglesias B."/>
            <person name="Tunovic T."/>
            <person name="Unosson C."/>
            <person name="Inganas E."/>
            <person name="Ohlen M."/>
            <person name="Cardew S."/>
            <person name="Jensie-Markopoulos S."/>
            <person name="Salva-Serra F."/>
            <person name="Jaen-Luchoro D."/>
            <person name="Karlsson R."/>
            <person name="Svensson-Stadler L."/>
            <person name="Chun J."/>
            <person name="Moore E."/>
        </authorList>
    </citation>
    <scope>NUCLEOTIDE SEQUENCE [LARGE SCALE GENOMIC DNA]</scope>
    <source>
        <strain evidence="9 10">CCUG 53682T</strain>
    </source>
</reference>
<dbReference type="PIRSF" id="PIRSF004669">
    <property type="entry name" value="FliQ"/>
    <property type="match status" value="1"/>
</dbReference>
<keyword evidence="3" id="KW-1003">Cell membrane</keyword>
<evidence type="ECO:0000313" key="10">
    <source>
        <dbReference type="Proteomes" id="UP000322181"/>
    </source>
</evidence>
<proteinExistence type="inferred from homology"/>
<dbReference type="OrthoDB" id="9806440at2"/>
<evidence type="ECO:0000256" key="7">
    <source>
        <dbReference type="ARBA" id="ARBA00023136"/>
    </source>
</evidence>
<dbReference type="NCBIfam" id="TIGR01403">
    <property type="entry name" value="fliQ_rel_III"/>
    <property type="match status" value="1"/>
</dbReference>
<protein>
    <submittedName>
        <fullName evidence="9">EscS/YscS/HrcS family type III secretion system export apparatus protein</fullName>
    </submittedName>
</protein>
<evidence type="ECO:0000256" key="8">
    <source>
        <dbReference type="SAM" id="Phobius"/>
    </source>
</evidence>
<evidence type="ECO:0000256" key="6">
    <source>
        <dbReference type="ARBA" id="ARBA00023026"/>
    </source>
</evidence>
<comment type="caution">
    <text evidence="9">The sequence shown here is derived from an EMBL/GenBank/DDBJ whole genome shotgun (WGS) entry which is preliminary data.</text>
</comment>
<dbReference type="EMBL" id="VXKB01000001">
    <property type="protein sequence ID" value="KAA8717821.1"/>
    <property type="molecule type" value="Genomic_DNA"/>
</dbReference>
<comment type="subcellular location">
    <subcellularLocation>
        <location evidence="1">Cell membrane</location>
        <topology evidence="1">Multi-pass membrane protein</topology>
    </subcellularLocation>
</comment>
<gene>
    <name evidence="9" type="ORF">F4V73_08340</name>
</gene>
<dbReference type="Pfam" id="PF01313">
    <property type="entry name" value="Bac_export_3"/>
    <property type="match status" value="1"/>
</dbReference>
<dbReference type="InterPro" id="IPR006306">
    <property type="entry name" value="T3SS_HrpO"/>
</dbReference>